<protein>
    <submittedName>
        <fullName evidence="2">RHS repeat-associated core domain-containing protein</fullName>
    </submittedName>
</protein>
<feature type="compositionally biased region" description="Pro residues" evidence="1">
    <location>
        <begin position="718"/>
        <end position="739"/>
    </location>
</feature>
<gene>
    <name evidence="2" type="ORF">RI108_06560</name>
</gene>
<dbReference type="InterPro" id="IPR041508">
    <property type="entry name" value="TcC-like_repeat"/>
</dbReference>
<dbReference type="InterPro" id="IPR050708">
    <property type="entry name" value="T6SS_VgrG/RHS"/>
</dbReference>
<evidence type="ECO:0000313" key="2">
    <source>
        <dbReference type="EMBL" id="WNC11074.1"/>
    </source>
</evidence>
<dbReference type="Proteomes" id="UP001258207">
    <property type="component" value="Chromosome"/>
</dbReference>
<proteinExistence type="predicted"/>
<dbReference type="InterPro" id="IPR022385">
    <property type="entry name" value="Rhs_assc_core"/>
</dbReference>
<organism evidence="2 3">
    <name type="scientific">Pseudomonas coleopterorum</name>
    <dbReference type="NCBI Taxonomy" id="1605838"/>
    <lineage>
        <taxon>Bacteria</taxon>
        <taxon>Pseudomonadati</taxon>
        <taxon>Pseudomonadota</taxon>
        <taxon>Gammaproteobacteria</taxon>
        <taxon>Pseudomonadales</taxon>
        <taxon>Pseudomonadaceae</taxon>
        <taxon>Pseudomonas</taxon>
    </lineage>
</organism>
<dbReference type="AlphaFoldDB" id="A0AAJ6M188"/>
<dbReference type="PANTHER" id="PTHR32305">
    <property type="match status" value="1"/>
</dbReference>
<name>A0AAJ6M188_9PSED</name>
<feature type="compositionally biased region" description="Pro residues" evidence="1">
    <location>
        <begin position="688"/>
        <end position="711"/>
    </location>
</feature>
<evidence type="ECO:0000256" key="1">
    <source>
        <dbReference type="SAM" id="MobiDB-lite"/>
    </source>
</evidence>
<dbReference type="PANTHER" id="PTHR32305:SF15">
    <property type="entry name" value="PROTEIN RHSA-RELATED"/>
    <property type="match status" value="1"/>
</dbReference>
<dbReference type="EMBL" id="CP134081">
    <property type="protein sequence ID" value="WNC11074.1"/>
    <property type="molecule type" value="Genomic_DNA"/>
</dbReference>
<feature type="region of interest" description="Disordered" evidence="1">
    <location>
        <begin position="680"/>
        <end position="748"/>
    </location>
</feature>
<dbReference type="Gene3D" id="2.180.10.10">
    <property type="entry name" value="RHS repeat-associated core"/>
    <property type="match status" value="1"/>
</dbReference>
<evidence type="ECO:0000313" key="3">
    <source>
        <dbReference type="Proteomes" id="UP001258207"/>
    </source>
</evidence>
<accession>A0AAJ6M188</accession>
<dbReference type="Pfam" id="PF18807">
    <property type="entry name" value="TTc_toxin_rep"/>
    <property type="match status" value="1"/>
</dbReference>
<dbReference type="NCBIfam" id="TIGR03696">
    <property type="entry name" value="Rhs_assc_core"/>
    <property type="match status" value="1"/>
</dbReference>
<reference evidence="2" key="1">
    <citation type="submission" date="2023-09" db="EMBL/GenBank/DDBJ databases">
        <title>First report of Pseudomonas coleopterorum DJ13 causing leaf spot on Rhododendron pulchrum Sweet in China.</title>
        <authorList>
            <person name="Zhang Y."/>
        </authorList>
    </citation>
    <scope>NUCLEOTIDE SEQUENCE</scope>
    <source>
        <strain evidence="2">DJ13</strain>
    </source>
</reference>
<sequence>MFVRFCTSGLIVITQQQSSLHSRTPAISARDGRGCVIRSIAYLRSSVDDTVQPMVIVTRHDTQGRQRESFDPRLLAAGSADPGPNMRWSYGLSGNVVREDSRDSGSSLILRDAQGRVSLCRTGNDVIKRYRYQATTLPGRLLAIELQPSPNAASVVAERFVWGASGAEARSANVAGQLIRHYDGAGLQMVELQSVHGAVIRQSRQLRRDKRLSGWPGDVESSWRESLADDVLTSVATLDACGQLLLKVDVGGHRQRYRYDVSGQFAAGWLQLAGVAEQPVVKSVQYGADGQLLCQTQGNDVISRYRYEQGSQRLQATTVSRPVGHPRGARTLQDLQYRYDPVGNVLAVVDDAQATRYWRNVRVAPESTFSYDTLYRLTKATGREMARRVAGRGRLPATVPQSLDAATYTQYTRTYSYDIGDNLIGMRHQAAASGNDFTLDMTVARASNRAVISDMCADPEQVDDCFLAAGQQKRLPEGQALSWGMDGDLEEVGHSGAALWEWYRYGGEHQRRVKVSTAREGDLTCEQTTLYLPDIELRSTHRAGRLTEQLEVLSVASPGPVQVTAFHWQVGEPQGMQSSRVRYSHRNQVGSVGLELDADGQIISQEEYYPFGTTALYAARTDTESSYKTLRYSGKERDASGLYYYGYRYYQPWAARWLSADPSGAADGLNLYRMVRNNPVTLHDPNGLQPPPPPPMPGMASAPPPPPPPPGMSAAVPVMPPPPPPPGSGLSGPPPPPPLGGEGSSAGVAPRKKWVIKEDPAIKKQQGGEYPYYSSMTIALQKANIEHYSNIPDPESFLKTWKEVASAMKPSAPNIDLDKLTEVQCTLARMDKEWSGYTKPKPDVSQTFRGDTPAVLGSYPWLASFVEQAQASDTAMYQRLDMDMKSSLIMSTAISPQEAYVLPKSILWHFTLDEGHAGISEGLYAETEVTFPLYNPMRIESVASIPEGQAYQGNAERFGTAHRYVVKATMLPRV</sequence>
<dbReference type="RefSeq" id="WP_310792638.1">
    <property type="nucleotide sequence ID" value="NZ_CP134081.1"/>
</dbReference>